<proteinExistence type="predicted"/>
<name>A0A0B0NLP3_GOSAR</name>
<evidence type="ECO:0000313" key="1">
    <source>
        <dbReference type="EMBL" id="KHG13577.1"/>
    </source>
</evidence>
<gene>
    <name evidence="1" type="ORF">F383_01536</name>
</gene>
<evidence type="ECO:0000313" key="2">
    <source>
        <dbReference type="Proteomes" id="UP000032142"/>
    </source>
</evidence>
<dbReference type="Proteomes" id="UP000032142">
    <property type="component" value="Unassembled WGS sequence"/>
</dbReference>
<keyword evidence="2" id="KW-1185">Reference proteome</keyword>
<reference evidence="2" key="1">
    <citation type="submission" date="2014-09" db="EMBL/GenBank/DDBJ databases">
        <authorList>
            <person name="Mudge J."/>
            <person name="Ramaraj T."/>
            <person name="Lindquist I.E."/>
            <person name="Bharti A.K."/>
            <person name="Sundararajan A."/>
            <person name="Cameron C.T."/>
            <person name="Woodward J.E."/>
            <person name="May G.D."/>
            <person name="Brubaker C."/>
            <person name="Broadhvest J."/>
            <person name="Wilkins T.A."/>
        </authorList>
    </citation>
    <scope>NUCLEOTIDE SEQUENCE</scope>
    <source>
        <strain evidence="2">cv. AKA8401</strain>
    </source>
</reference>
<accession>A0A0B0NLP3</accession>
<sequence>MKYILGQICGRIITRYLVHIIINT</sequence>
<protein>
    <submittedName>
        <fullName evidence="1">Uncharacterized protein</fullName>
    </submittedName>
</protein>
<dbReference type="EMBL" id="KN399927">
    <property type="protein sequence ID" value="KHG13577.1"/>
    <property type="molecule type" value="Genomic_DNA"/>
</dbReference>
<organism evidence="1 2">
    <name type="scientific">Gossypium arboreum</name>
    <name type="common">Tree cotton</name>
    <name type="synonym">Gossypium nanking</name>
    <dbReference type="NCBI Taxonomy" id="29729"/>
    <lineage>
        <taxon>Eukaryota</taxon>
        <taxon>Viridiplantae</taxon>
        <taxon>Streptophyta</taxon>
        <taxon>Embryophyta</taxon>
        <taxon>Tracheophyta</taxon>
        <taxon>Spermatophyta</taxon>
        <taxon>Magnoliopsida</taxon>
        <taxon>eudicotyledons</taxon>
        <taxon>Gunneridae</taxon>
        <taxon>Pentapetalae</taxon>
        <taxon>rosids</taxon>
        <taxon>malvids</taxon>
        <taxon>Malvales</taxon>
        <taxon>Malvaceae</taxon>
        <taxon>Malvoideae</taxon>
        <taxon>Gossypium</taxon>
    </lineage>
</organism>
<dbReference type="AlphaFoldDB" id="A0A0B0NLP3"/>